<accession>A0A9W6ZIB5</accession>
<protein>
    <submittedName>
        <fullName evidence="1">Uncharacterized protein</fullName>
    </submittedName>
</protein>
<dbReference type="AlphaFoldDB" id="A0A9W6ZIB5"/>
<evidence type="ECO:0000313" key="1">
    <source>
        <dbReference type="EMBL" id="GMH51832.1"/>
    </source>
</evidence>
<proteinExistence type="predicted"/>
<reference evidence="2" key="1">
    <citation type="journal article" date="2023" name="Commun. Biol.">
        <title>Genome analysis of Parmales, the sister group of diatoms, reveals the evolutionary specialization of diatoms from phago-mixotrophs to photoautotrophs.</title>
        <authorList>
            <person name="Ban H."/>
            <person name="Sato S."/>
            <person name="Yoshikawa S."/>
            <person name="Yamada K."/>
            <person name="Nakamura Y."/>
            <person name="Ichinomiya M."/>
            <person name="Sato N."/>
            <person name="Blanc-Mathieu R."/>
            <person name="Endo H."/>
            <person name="Kuwata A."/>
            <person name="Ogata H."/>
        </authorList>
    </citation>
    <scope>NUCLEOTIDE SEQUENCE [LARGE SCALE GENOMIC DNA]</scope>
</reference>
<evidence type="ECO:0000313" key="2">
    <source>
        <dbReference type="Proteomes" id="UP001162640"/>
    </source>
</evidence>
<sequence length="74" mass="8097">MRPRQQPVAPKAANFPAAQSVHPVAPVALLGTLPRSHGEQLEAPSFKLNFPDSQFRHSLMPPTEYLPCTQGLHS</sequence>
<name>A0A9W6ZIB5_9STRA</name>
<dbReference type="Proteomes" id="UP001162640">
    <property type="component" value="Unassembled WGS sequence"/>
</dbReference>
<dbReference type="EMBL" id="BLQM01000023">
    <property type="protein sequence ID" value="GMH51832.1"/>
    <property type="molecule type" value="Genomic_DNA"/>
</dbReference>
<comment type="caution">
    <text evidence="1">The sequence shown here is derived from an EMBL/GenBank/DDBJ whole genome shotgun (WGS) entry which is preliminary data.</text>
</comment>
<organism evidence="1 2">
    <name type="scientific">Triparma laevis f. inornata</name>
    <dbReference type="NCBI Taxonomy" id="1714386"/>
    <lineage>
        <taxon>Eukaryota</taxon>
        <taxon>Sar</taxon>
        <taxon>Stramenopiles</taxon>
        <taxon>Ochrophyta</taxon>
        <taxon>Bolidophyceae</taxon>
        <taxon>Parmales</taxon>
        <taxon>Triparmaceae</taxon>
        <taxon>Triparma</taxon>
    </lineage>
</organism>
<gene>
    <name evidence="1" type="ORF">TL16_g01097</name>
</gene>